<keyword evidence="3" id="KW-0805">Transcription regulation</keyword>
<dbReference type="AlphaFoldDB" id="A0A5M9N744"/>
<dbReference type="RefSeq" id="XP_033432290.1">
    <property type="nucleotide sequence ID" value="XM_033566533.1"/>
</dbReference>
<dbReference type="GO" id="GO:0006351">
    <property type="term" value="P:DNA-templated transcription"/>
    <property type="evidence" value="ECO:0007669"/>
    <property type="project" value="InterPro"/>
</dbReference>
<dbReference type="GO" id="GO:0000981">
    <property type="term" value="F:DNA-binding transcription factor activity, RNA polymerase II-specific"/>
    <property type="evidence" value="ECO:0007669"/>
    <property type="project" value="InterPro"/>
</dbReference>
<evidence type="ECO:0000313" key="10">
    <source>
        <dbReference type="Proteomes" id="UP000324241"/>
    </source>
</evidence>
<dbReference type="Pfam" id="PF04082">
    <property type="entry name" value="Fungal_trans"/>
    <property type="match status" value="1"/>
</dbReference>
<evidence type="ECO:0000256" key="6">
    <source>
        <dbReference type="ARBA" id="ARBA00023242"/>
    </source>
</evidence>
<feature type="compositionally biased region" description="Polar residues" evidence="7">
    <location>
        <begin position="69"/>
        <end position="95"/>
    </location>
</feature>
<comment type="caution">
    <text evidence="9">The sequence shown here is derived from an EMBL/GenBank/DDBJ whole genome shotgun (WGS) entry which is preliminary data.</text>
</comment>
<feature type="region of interest" description="Disordered" evidence="7">
    <location>
        <begin position="128"/>
        <end position="153"/>
    </location>
</feature>
<dbReference type="SMART" id="SM00906">
    <property type="entry name" value="Fungal_trans"/>
    <property type="match status" value="1"/>
</dbReference>
<accession>A0A5M9N744</accession>
<feature type="domain" description="Xylanolytic transcriptional activator regulatory" evidence="8">
    <location>
        <begin position="314"/>
        <end position="392"/>
    </location>
</feature>
<protein>
    <recommendedName>
        <fullName evidence="8">Xylanolytic transcriptional activator regulatory domain-containing protein</fullName>
    </recommendedName>
</protein>
<gene>
    <name evidence="9" type="ORF">ATNIH1004_001838</name>
</gene>
<evidence type="ECO:0000256" key="7">
    <source>
        <dbReference type="SAM" id="MobiDB-lite"/>
    </source>
</evidence>
<comment type="subcellular location">
    <subcellularLocation>
        <location evidence="1">Nucleus</location>
    </subcellularLocation>
</comment>
<dbReference type="InterPro" id="IPR050815">
    <property type="entry name" value="TF_fung"/>
</dbReference>
<keyword evidence="2" id="KW-0479">Metal-binding</keyword>
<dbReference type="GO" id="GO:0003677">
    <property type="term" value="F:DNA binding"/>
    <property type="evidence" value="ECO:0007669"/>
    <property type="project" value="UniProtKB-KW"/>
</dbReference>
<dbReference type="PANTHER" id="PTHR47338:SF3">
    <property type="entry name" value="C6 FINGER DOMAIN TRANSCRIPTION FACTOR DBAA-RELATED"/>
    <property type="match status" value="1"/>
</dbReference>
<keyword evidence="6" id="KW-0539">Nucleus</keyword>
<evidence type="ECO:0000256" key="2">
    <source>
        <dbReference type="ARBA" id="ARBA00022723"/>
    </source>
</evidence>
<proteinExistence type="predicted"/>
<dbReference type="PANTHER" id="PTHR47338">
    <property type="entry name" value="ZN(II)2CYS6 TRANSCRIPTION FACTOR (EUROFUNG)-RELATED"/>
    <property type="match status" value="1"/>
</dbReference>
<dbReference type="GO" id="GO:0005634">
    <property type="term" value="C:nucleus"/>
    <property type="evidence" value="ECO:0007669"/>
    <property type="project" value="UniProtKB-SubCell"/>
</dbReference>
<evidence type="ECO:0000259" key="8">
    <source>
        <dbReference type="SMART" id="SM00906"/>
    </source>
</evidence>
<organism evidence="9 10">
    <name type="scientific">Aspergillus tanneri</name>
    <dbReference type="NCBI Taxonomy" id="1220188"/>
    <lineage>
        <taxon>Eukaryota</taxon>
        <taxon>Fungi</taxon>
        <taxon>Dikarya</taxon>
        <taxon>Ascomycota</taxon>
        <taxon>Pezizomycotina</taxon>
        <taxon>Eurotiomycetes</taxon>
        <taxon>Eurotiomycetidae</taxon>
        <taxon>Eurotiales</taxon>
        <taxon>Aspergillaceae</taxon>
        <taxon>Aspergillus</taxon>
        <taxon>Aspergillus subgen. Circumdati</taxon>
    </lineage>
</organism>
<evidence type="ECO:0000256" key="4">
    <source>
        <dbReference type="ARBA" id="ARBA00023125"/>
    </source>
</evidence>
<dbReference type="InterPro" id="IPR007219">
    <property type="entry name" value="XnlR_reg_dom"/>
</dbReference>
<dbReference type="Proteomes" id="UP000324241">
    <property type="component" value="Unassembled WGS sequence"/>
</dbReference>
<sequence>MIQKDLIDRRKALPVMSVEQENFDVIDARRPRGPRKGYLKALQSRISALEHQWSRQQMAVGGSPPESPPSNQQGQHLRQRSESTSYEVQDQVQANAEQPSSSQSSAELPIIQPTVPLEGLSALHGFQPINGPFPSTLPTSSTTNTSDPSKPADLFSRMGNFSTMPAEFDVRAFVPPQPIPNCALSDGQFELPSDFGVTTEFQMPKLMKADLSHLYFDRVHLFAPILNKRRYFARAARPMSDQGAMTCLQHAMWTLAAWLGSQFKDIQKDLYIYTRGLLEKWELNMHPGDPPIELAQAWLFLAIYEIMQVNYERGWLSAGRCFRLVQLMKLHEIDVPNGIAESGISFGDVEERRRTFWMAYSLDRFINLINEMPLTLNEQVIFTRLPAPEVAFQRERPVETQFLSEFMAGDDDVQKVSPFGACIVLMTISGRCLSHQQQCIVERAYGGIPQDFLTRHQWLESIVTSKGKTMLDCVSDDLDGELTDPMLLFTNMAAQATTLLLGRTMQSALYNYESLISGFEERAMEAAQKILHLCQRLGQYGYFKIHPFTPIPLVFCAEFAQGRKNQNPAFETLYNSMLCSLRDLSVVNMLAETCLAKFNDFNPEMDTDMSKCQS</sequence>
<dbReference type="EMBL" id="QUQM01000002">
    <property type="protein sequence ID" value="KAA8652929.1"/>
    <property type="molecule type" value="Genomic_DNA"/>
</dbReference>
<evidence type="ECO:0000256" key="3">
    <source>
        <dbReference type="ARBA" id="ARBA00023015"/>
    </source>
</evidence>
<feature type="compositionally biased region" description="Low complexity" evidence="7">
    <location>
        <begin position="132"/>
        <end position="151"/>
    </location>
</feature>
<keyword evidence="5" id="KW-0804">Transcription</keyword>
<name>A0A5M9N744_9EURO</name>
<keyword evidence="4" id="KW-0238">DNA-binding</keyword>
<dbReference type="VEuPathDB" id="FungiDB:EYZ11_011520"/>
<evidence type="ECO:0000313" key="9">
    <source>
        <dbReference type="EMBL" id="KAA8652929.1"/>
    </source>
</evidence>
<dbReference type="GO" id="GO:0008270">
    <property type="term" value="F:zinc ion binding"/>
    <property type="evidence" value="ECO:0007669"/>
    <property type="project" value="InterPro"/>
</dbReference>
<reference evidence="9 10" key="1">
    <citation type="submission" date="2019-08" db="EMBL/GenBank/DDBJ databases">
        <title>The genome sequence of a newly discovered highly antifungal drug resistant Aspergillus species, Aspergillus tanneri NIH 1004.</title>
        <authorList>
            <person name="Mounaud S."/>
            <person name="Singh I."/>
            <person name="Joardar V."/>
            <person name="Pakala S."/>
            <person name="Pakala S."/>
            <person name="Venepally P."/>
            <person name="Chung J.K."/>
            <person name="Losada L."/>
            <person name="Nierman W.C."/>
        </authorList>
    </citation>
    <scope>NUCLEOTIDE SEQUENCE [LARGE SCALE GENOMIC DNA]</scope>
    <source>
        <strain evidence="9 10">NIH1004</strain>
    </source>
</reference>
<dbReference type="OrthoDB" id="3037908at2759"/>
<evidence type="ECO:0000256" key="5">
    <source>
        <dbReference type="ARBA" id="ARBA00023163"/>
    </source>
</evidence>
<evidence type="ECO:0000256" key="1">
    <source>
        <dbReference type="ARBA" id="ARBA00004123"/>
    </source>
</evidence>
<dbReference type="CDD" id="cd12148">
    <property type="entry name" value="fungal_TF_MHR"/>
    <property type="match status" value="1"/>
</dbReference>
<dbReference type="GeneID" id="54324540"/>
<feature type="compositionally biased region" description="Low complexity" evidence="7">
    <location>
        <begin position="96"/>
        <end position="106"/>
    </location>
</feature>
<feature type="region of interest" description="Disordered" evidence="7">
    <location>
        <begin position="54"/>
        <end position="106"/>
    </location>
</feature>